<comment type="catalytic activity">
    <reaction evidence="1 9">
        <text>a 4-O-methyl-thymidine in DNA + L-cysteinyl-[protein] = a thymidine in DNA + S-methyl-L-cysteinyl-[protein]</text>
        <dbReference type="Rhea" id="RHEA:53428"/>
        <dbReference type="Rhea" id="RHEA-COMP:10131"/>
        <dbReference type="Rhea" id="RHEA-COMP:10132"/>
        <dbReference type="Rhea" id="RHEA-COMP:13555"/>
        <dbReference type="Rhea" id="RHEA-COMP:13556"/>
        <dbReference type="ChEBI" id="CHEBI:29950"/>
        <dbReference type="ChEBI" id="CHEBI:82612"/>
        <dbReference type="ChEBI" id="CHEBI:137386"/>
        <dbReference type="ChEBI" id="CHEBI:137387"/>
        <dbReference type="EC" id="2.1.1.63"/>
    </reaction>
</comment>
<dbReference type="PANTHER" id="PTHR10815">
    <property type="entry name" value="METHYLATED-DNA--PROTEIN-CYSTEINE METHYLTRANSFERASE"/>
    <property type="match status" value="1"/>
</dbReference>
<evidence type="ECO:0000259" key="11">
    <source>
        <dbReference type="Pfam" id="PF02870"/>
    </source>
</evidence>
<dbReference type="SUPFAM" id="SSF53155">
    <property type="entry name" value="Methylated DNA-protein cysteine methyltransferase domain"/>
    <property type="match status" value="1"/>
</dbReference>
<evidence type="ECO:0000259" key="10">
    <source>
        <dbReference type="Pfam" id="PF01035"/>
    </source>
</evidence>
<evidence type="ECO:0000313" key="12">
    <source>
        <dbReference type="EMBL" id="GGI93261.1"/>
    </source>
</evidence>
<comment type="miscellaneous">
    <text evidence="9">This enzyme catalyzes only one turnover and therefore is not strictly catalytic. According to one definition, an enzyme is a biocatalyst that acts repeatedly and over many reaction cycles.</text>
</comment>
<evidence type="ECO:0000256" key="7">
    <source>
        <dbReference type="ARBA" id="ARBA00023204"/>
    </source>
</evidence>
<organism evidence="12 13">
    <name type="scientific">Shewanella gelidii</name>
    <dbReference type="NCBI Taxonomy" id="1642821"/>
    <lineage>
        <taxon>Bacteria</taxon>
        <taxon>Pseudomonadati</taxon>
        <taxon>Pseudomonadota</taxon>
        <taxon>Gammaproteobacteria</taxon>
        <taxon>Alteromonadales</taxon>
        <taxon>Shewanellaceae</taxon>
        <taxon>Shewanella</taxon>
    </lineage>
</organism>
<proteinExistence type="inferred from homology"/>
<dbReference type="GO" id="GO:0005737">
    <property type="term" value="C:cytoplasm"/>
    <property type="evidence" value="ECO:0007669"/>
    <property type="project" value="UniProtKB-SubCell"/>
</dbReference>
<feature type="domain" description="Methylguanine DNA methyltransferase ribonuclease-like" evidence="11">
    <location>
        <begin position="21"/>
        <end position="93"/>
    </location>
</feature>
<dbReference type="InterPro" id="IPR023546">
    <property type="entry name" value="MGMT"/>
</dbReference>
<dbReference type="NCBIfam" id="TIGR00589">
    <property type="entry name" value="ogt"/>
    <property type="match status" value="1"/>
</dbReference>
<gene>
    <name evidence="12" type="primary">ogt</name>
    <name evidence="12" type="ORF">GCM10009332_33200</name>
</gene>
<dbReference type="SUPFAM" id="SSF46767">
    <property type="entry name" value="Methylated DNA-protein cysteine methyltransferase, C-terminal domain"/>
    <property type="match status" value="1"/>
</dbReference>
<evidence type="ECO:0000256" key="5">
    <source>
        <dbReference type="ARBA" id="ARBA00022679"/>
    </source>
</evidence>
<evidence type="ECO:0000256" key="1">
    <source>
        <dbReference type="ARBA" id="ARBA00001286"/>
    </source>
</evidence>
<keyword evidence="3 9" id="KW-0963">Cytoplasm</keyword>
<keyword evidence="5 9" id="KW-0808">Transferase</keyword>
<comment type="subcellular location">
    <subcellularLocation>
        <location evidence="9">Cytoplasm</location>
    </subcellularLocation>
</comment>
<sequence length="179" mass="19730">MFNQKSFCVNKSELAALSQDVLPSPWGNILIQANAYGVCRLAIVAEDVCDLVLPDNQKRLSYLVEAQRHVEQAKEELSQYLNGQRHEFSVALAPWGTEFQRQVWQSLLKVPYGGVCSYADIAEDIENPNAVRAVGAANGRNPIAIIVPCHRVIGKNGKLTGYAYGLSMKQALLQLEQSA</sequence>
<dbReference type="HAMAP" id="MF_00772">
    <property type="entry name" value="OGT"/>
    <property type="match status" value="1"/>
</dbReference>
<dbReference type="Gene3D" id="1.10.10.10">
    <property type="entry name" value="Winged helix-like DNA-binding domain superfamily/Winged helix DNA-binding domain"/>
    <property type="match status" value="1"/>
</dbReference>
<dbReference type="FunFam" id="1.10.10.10:FF:000214">
    <property type="entry name" value="Methylated-DNA--protein-cysteine methyltransferase"/>
    <property type="match status" value="1"/>
</dbReference>
<dbReference type="InterPro" id="IPR036388">
    <property type="entry name" value="WH-like_DNA-bd_sf"/>
</dbReference>
<dbReference type="PROSITE" id="PS00374">
    <property type="entry name" value="MGMT"/>
    <property type="match status" value="1"/>
</dbReference>
<dbReference type="Proteomes" id="UP000613743">
    <property type="component" value="Unassembled WGS sequence"/>
</dbReference>
<evidence type="ECO:0000256" key="6">
    <source>
        <dbReference type="ARBA" id="ARBA00022763"/>
    </source>
</evidence>
<feature type="domain" description="Methylated-DNA-[protein]-cysteine S-methyltransferase DNA binding" evidence="10">
    <location>
        <begin position="98"/>
        <end position="177"/>
    </location>
</feature>
<dbReference type="Pfam" id="PF01035">
    <property type="entry name" value="DNA_binding_1"/>
    <property type="match status" value="1"/>
</dbReference>
<keyword evidence="13" id="KW-1185">Reference proteome</keyword>
<comment type="similarity">
    <text evidence="2 9">Belongs to the MGMT family.</text>
</comment>
<name>A0A917NFL7_9GAMM</name>
<evidence type="ECO:0000256" key="3">
    <source>
        <dbReference type="ARBA" id="ARBA00022490"/>
    </source>
</evidence>
<evidence type="ECO:0000256" key="4">
    <source>
        <dbReference type="ARBA" id="ARBA00022603"/>
    </source>
</evidence>
<dbReference type="GO" id="GO:0032259">
    <property type="term" value="P:methylation"/>
    <property type="evidence" value="ECO:0007669"/>
    <property type="project" value="UniProtKB-KW"/>
</dbReference>
<dbReference type="PANTHER" id="PTHR10815:SF5">
    <property type="entry name" value="METHYLATED-DNA--PROTEIN-CYSTEINE METHYLTRANSFERASE"/>
    <property type="match status" value="1"/>
</dbReference>
<dbReference type="Gene3D" id="3.30.160.70">
    <property type="entry name" value="Methylated DNA-protein cysteine methyltransferase domain"/>
    <property type="match status" value="1"/>
</dbReference>
<dbReference type="EMBL" id="BMPZ01000018">
    <property type="protein sequence ID" value="GGI93261.1"/>
    <property type="molecule type" value="Genomic_DNA"/>
</dbReference>
<feature type="active site" description="Nucleophile; methyl group acceptor" evidence="9">
    <location>
        <position position="149"/>
    </location>
</feature>
<dbReference type="GO" id="GO:0006307">
    <property type="term" value="P:DNA alkylation repair"/>
    <property type="evidence" value="ECO:0007669"/>
    <property type="project" value="UniProtKB-UniRule"/>
</dbReference>
<comment type="caution">
    <text evidence="12">The sequence shown here is derived from an EMBL/GenBank/DDBJ whole genome shotgun (WGS) entry which is preliminary data.</text>
</comment>
<protein>
    <recommendedName>
        <fullName evidence="9">Methylated-DNA--protein-cysteine methyltransferase</fullName>
        <ecNumber evidence="9">2.1.1.63</ecNumber>
    </recommendedName>
    <alternativeName>
        <fullName evidence="9">6-O-methylguanine-DNA methyltransferase</fullName>
        <shortName evidence="9">MGMT</shortName>
    </alternativeName>
    <alternativeName>
        <fullName evidence="9">O-6-methylguanine-DNA-alkyltransferase</fullName>
    </alternativeName>
</protein>
<reference evidence="12" key="2">
    <citation type="submission" date="2020-09" db="EMBL/GenBank/DDBJ databases">
        <authorList>
            <person name="Sun Q."/>
            <person name="Ohkuma M."/>
        </authorList>
    </citation>
    <scope>NUCLEOTIDE SEQUENCE</scope>
    <source>
        <strain evidence="12">JCM 30804</strain>
    </source>
</reference>
<dbReference type="InterPro" id="IPR036217">
    <property type="entry name" value="MethylDNA_cys_MeTrfase_DNAb"/>
</dbReference>
<dbReference type="InterPro" id="IPR014048">
    <property type="entry name" value="MethylDNA_cys_MeTrfase_DNA-bd"/>
</dbReference>
<evidence type="ECO:0000313" key="13">
    <source>
        <dbReference type="Proteomes" id="UP000613743"/>
    </source>
</evidence>
<dbReference type="AlphaFoldDB" id="A0A917NFL7"/>
<comment type="function">
    <text evidence="9">Involved in the cellular defense against the biological effects of O6-methylguanine (O6-MeG) and O4-methylthymine (O4-MeT) in DNA. Repairs the methylated nucleobase in DNA by stoichiometrically transferring the methyl group to a cysteine residue in the enzyme. This is a suicide reaction: the enzyme is irreversibly inactivated.</text>
</comment>
<keyword evidence="4 9" id="KW-0489">Methyltransferase</keyword>
<dbReference type="InterPro" id="IPR008332">
    <property type="entry name" value="MethylG_MeTrfase_N"/>
</dbReference>
<dbReference type="RefSeq" id="WP_188923056.1">
    <property type="nucleotide sequence ID" value="NZ_BMPZ01000018.1"/>
</dbReference>
<dbReference type="InterPro" id="IPR036631">
    <property type="entry name" value="MGMT_N_sf"/>
</dbReference>
<dbReference type="Pfam" id="PF02870">
    <property type="entry name" value="Methyltransf_1N"/>
    <property type="match status" value="1"/>
</dbReference>
<evidence type="ECO:0000256" key="8">
    <source>
        <dbReference type="ARBA" id="ARBA00049348"/>
    </source>
</evidence>
<evidence type="ECO:0000256" key="9">
    <source>
        <dbReference type="HAMAP-Rule" id="MF_00772"/>
    </source>
</evidence>
<keyword evidence="7 9" id="KW-0234">DNA repair</keyword>
<accession>A0A917NFL7</accession>
<evidence type="ECO:0000256" key="2">
    <source>
        <dbReference type="ARBA" id="ARBA00008711"/>
    </source>
</evidence>
<dbReference type="GO" id="GO:0003908">
    <property type="term" value="F:methylated-DNA-[protein]-cysteine S-methyltransferase activity"/>
    <property type="evidence" value="ECO:0007669"/>
    <property type="project" value="UniProtKB-UniRule"/>
</dbReference>
<dbReference type="CDD" id="cd06445">
    <property type="entry name" value="ATase"/>
    <property type="match status" value="1"/>
</dbReference>
<keyword evidence="6 9" id="KW-0227">DNA damage</keyword>
<comment type="catalytic activity">
    <reaction evidence="8 9">
        <text>a 6-O-methyl-2'-deoxyguanosine in DNA + L-cysteinyl-[protein] = S-methyl-L-cysteinyl-[protein] + a 2'-deoxyguanosine in DNA</text>
        <dbReference type="Rhea" id="RHEA:24000"/>
        <dbReference type="Rhea" id="RHEA-COMP:10131"/>
        <dbReference type="Rhea" id="RHEA-COMP:10132"/>
        <dbReference type="Rhea" id="RHEA-COMP:11367"/>
        <dbReference type="Rhea" id="RHEA-COMP:11368"/>
        <dbReference type="ChEBI" id="CHEBI:29950"/>
        <dbReference type="ChEBI" id="CHEBI:82612"/>
        <dbReference type="ChEBI" id="CHEBI:85445"/>
        <dbReference type="ChEBI" id="CHEBI:85448"/>
        <dbReference type="EC" id="2.1.1.63"/>
    </reaction>
</comment>
<dbReference type="EC" id="2.1.1.63" evidence="9"/>
<reference evidence="12" key="1">
    <citation type="journal article" date="2014" name="Int. J. Syst. Evol. Microbiol.">
        <title>Complete genome sequence of Corynebacterium casei LMG S-19264T (=DSM 44701T), isolated from a smear-ripened cheese.</title>
        <authorList>
            <consortium name="US DOE Joint Genome Institute (JGI-PGF)"/>
            <person name="Walter F."/>
            <person name="Albersmeier A."/>
            <person name="Kalinowski J."/>
            <person name="Ruckert C."/>
        </authorList>
    </citation>
    <scope>NUCLEOTIDE SEQUENCE</scope>
    <source>
        <strain evidence="12">JCM 30804</strain>
    </source>
</reference>
<dbReference type="InterPro" id="IPR001497">
    <property type="entry name" value="MethylDNA_cys_MeTrfase_AS"/>
</dbReference>